<comment type="caution">
    <text evidence="2">The sequence shown here is derived from an EMBL/GenBank/DDBJ whole genome shotgun (WGS) entry which is preliminary data.</text>
</comment>
<dbReference type="Proteomes" id="UP001167831">
    <property type="component" value="Unassembled WGS sequence"/>
</dbReference>
<sequence length="222" mass="25396">MRKTLIILMLFTAAFFSSCRKEKTAASTGTVDTIPMLIMQIKKCSRLYTTEYHIHKIITHDDKISLKGKFFKKEYDIDLPLGKRKIAIPIDATVKAYIDFEGFSDANVEKSNGKINIILPDPKITITGTTVNHDEIKEYVAFTRRRFSDEELSDYERQGRQAIVADIPNMGLTDMARESAARTLIPLIKQMGYKESDITITFRKDFTREDISSLIENKNVTQ</sequence>
<dbReference type="PROSITE" id="PS51257">
    <property type="entry name" value="PROKAR_LIPOPROTEIN"/>
    <property type="match status" value="1"/>
</dbReference>
<dbReference type="InterPro" id="IPR025324">
    <property type="entry name" value="DUF4230"/>
</dbReference>
<dbReference type="EMBL" id="JAUEIE010000004">
    <property type="protein sequence ID" value="MDN0022522.1"/>
    <property type="molecule type" value="Genomic_DNA"/>
</dbReference>
<gene>
    <name evidence="1" type="ORF">QVN81_05710</name>
    <name evidence="2" type="ORF">QVN84_08115</name>
</gene>
<dbReference type="Proteomes" id="UP001168478">
    <property type="component" value="Unassembled WGS sequence"/>
</dbReference>
<keyword evidence="3" id="KW-1185">Reference proteome</keyword>
<proteinExistence type="predicted"/>
<evidence type="ECO:0000313" key="3">
    <source>
        <dbReference type="Proteomes" id="UP001167831"/>
    </source>
</evidence>
<dbReference type="RefSeq" id="WP_021993163.1">
    <property type="nucleotide sequence ID" value="NZ_CAUWBX010000022.1"/>
</dbReference>
<evidence type="ECO:0000313" key="1">
    <source>
        <dbReference type="EMBL" id="MDN0022522.1"/>
    </source>
</evidence>
<evidence type="ECO:0000313" key="4">
    <source>
        <dbReference type="Proteomes" id="UP001168478"/>
    </source>
</evidence>
<organism evidence="2 4">
    <name type="scientific">Leyella lascolaii</name>
    <dbReference type="NCBI Taxonomy" id="1776379"/>
    <lineage>
        <taxon>Bacteria</taxon>
        <taxon>Pseudomonadati</taxon>
        <taxon>Bacteroidota</taxon>
        <taxon>Bacteroidia</taxon>
        <taxon>Bacteroidales</taxon>
        <taxon>Prevotellaceae</taxon>
        <taxon>Leyella</taxon>
    </lineage>
</organism>
<protein>
    <submittedName>
        <fullName evidence="2">DUF4230 domain-containing protein</fullName>
    </submittedName>
</protein>
<dbReference type="Pfam" id="PF14014">
    <property type="entry name" value="DUF4230"/>
    <property type="match status" value="1"/>
</dbReference>
<reference evidence="2" key="2">
    <citation type="submission" date="2023-08" db="EMBL/GenBank/DDBJ databases">
        <title>Identification and characterization of horizontal gene transfer across gut microbiota members of farm animals based on homology search.</title>
        <authorList>
            <person name="Schwarzerova J."/>
            <person name="Nykrynova M."/>
            <person name="Jureckova K."/>
            <person name="Cejkova D."/>
            <person name="Rychlik I."/>
        </authorList>
    </citation>
    <scope>NUCLEOTIDE SEQUENCE</scope>
    <source>
        <strain evidence="2">ET15</strain>
        <strain evidence="1">ET37</strain>
    </source>
</reference>
<accession>A0AAW7JWW3</accession>
<dbReference type="AlphaFoldDB" id="A0AAW7JWW3"/>
<dbReference type="EMBL" id="JAUEIF010000006">
    <property type="protein sequence ID" value="MDN0025481.1"/>
    <property type="molecule type" value="Genomic_DNA"/>
</dbReference>
<evidence type="ECO:0000313" key="2">
    <source>
        <dbReference type="EMBL" id="MDN0025481.1"/>
    </source>
</evidence>
<name>A0AAW7JWW3_9BACT</name>
<reference evidence="2" key="1">
    <citation type="submission" date="2023-06" db="EMBL/GenBank/DDBJ databases">
        <authorList>
            <person name="Zeman M."/>
            <person name="Kubasova T."/>
            <person name="Jahodarova E."/>
            <person name="Nykrynova M."/>
            <person name="Rychlik I."/>
        </authorList>
    </citation>
    <scope>NUCLEOTIDE SEQUENCE</scope>
    <source>
        <strain evidence="2">ET15</strain>
        <strain evidence="1">ET37</strain>
    </source>
</reference>